<evidence type="ECO:0000256" key="2">
    <source>
        <dbReference type="ARBA" id="ARBA00023002"/>
    </source>
</evidence>
<dbReference type="PANTHER" id="PTHR24321:SF8">
    <property type="entry name" value="ESTRADIOL 17-BETA-DEHYDROGENASE 8-RELATED"/>
    <property type="match status" value="1"/>
</dbReference>
<dbReference type="PROSITE" id="PS51257">
    <property type="entry name" value="PROKAR_LIPOPROTEIN"/>
    <property type="match status" value="1"/>
</dbReference>
<dbReference type="PANTHER" id="PTHR24321">
    <property type="entry name" value="DEHYDROGENASES, SHORT CHAIN"/>
    <property type="match status" value="1"/>
</dbReference>
<gene>
    <name evidence="3" type="ORF">BXY82_2978</name>
</gene>
<dbReference type="OrthoDB" id="9803333at2"/>
<accession>A0A4R7PKH5</accession>
<sequence length="271" mass="29371">MNTEKKVIVITGGAGGIGQACARTFKNQPLIITDYSQDLVDKTVKSLQSEGFDATGISCDITNKEDIKKLTNFVVKAGTLKALVHTAGVSGSAKDLKKVFTIDLVATELLIDAFYELAAKDSVAVLLSSMMAHTVPANRVYDEALKNPQATDSFDIVSQHVNNNADTMYNFVKRGVQLLMHKNAGKWGEKGARVVTVSPGVIETPMALKASEEHPERMKMLKEATPLKRNGQPEEIADVVQFLVSDAARFITSTDILVDGGVLQNIKKMMS</sequence>
<dbReference type="GO" id="GO:0016491">
    <property type="term" value="F:oxidoreductase activity"/>
    <property type="evidence" value="ECO:0007669"/>
    <property type="project" value="UniProtKB-KW"/>
</dbReference>
<dbReference type="PRINTS" id="PR00081">
    <property type="entry name" value="GDHRDH"/>
</dbReference>
<keyword evidence="2" id="KW-0560">Oxidoreductase</keyword>
<keyword evidence="4" id="KW-1185">Reference proteome</keyword>
<dbReference type="CDD" id="cd05233">
    <property type="entry name" value="SDR_c"/>
    <property type="match status" value="1"/>
</dbReference>
<dbReference type="Proteomes" id="UP000294689">
    <property type="component" value="Unassembled WGS sequence"/>
</dbReference>
<evidence type="ECO:0000313" key="3">
    <source>
        <dbReference type="EMBL" id="TDU34311.1"/>
    </source>
</evidence>
<dbReference type="InterPro" id="IPR002347">
    <property type="entry name" value="SDR_fam"/>
</dbReference>
<dbReference type="EMBL" id="SOBW01000010">
    <property type="protein sequence ID" value="TDU34311.1"/>
    <property type="molecule type" value="Genomic_DNA"/>
</dbReference>
<dbReference type="InterPro" id="IPR036291">
    <property type="entry name" value="NAD(P)-bd_dom_sf"/>
</dbReference>
<proteinExistence type="inferred from homology"/>
<evidence type="ECO:0000313" key="4">
    <source>
        <dbReference type="Proteomes" id="UP000294689"/>
    </source>
</evidence>
<reference evidence="3 4" key="1">
    <citation type="submission" date="2019-03" db="EMBL/GenBank/DDBJ databases">
        <title>Genomic Encyclopedia of Archaeal and Bacterial Type Strains, Phase II (KMG-II): from individual species to whole genera.</title>
        <authorList>
            <person name="Goeker M."/>
        </authorList>
    </citation>
    <scope>NUCLEOTIDE SEQUENCE [LARGE SCALE GENOMIC DNA]</scope>
    <source>
        <strain evidence="3 4">DSM 28135</strain>
    </source>
</reference>
<dbReference type="Pfam" id="PF13561">
    <property type="entry name" value="adh_short_C2"/>
    <property type="match status" value="1"/>
</dbReference>
<organism evidence="3 4">
    <name type="scientific">Gelidibacter sediminis</name>
    <dbReference type="NCBI Taxonomy" id="1608710"/>
    <lineage>
        <taxon>Bacteria</taxon>
        <taxon>Pseudomonadati</taxon>
        <taxon>Bacteroidota</taxon>
        <taxon>Flavobacteriia</taxon>
        <taxon>Flavobacteriales</taxon>
        <taxon>Flavobacteriaceae</taxon>
        <taxon>Gelidibacter</taxon>
    </lineage>
</organism>
<dbReference type="SUPFAM" id="SSF51735">
    <property type="entry name" value="NAD(P)-binding Rossmann-fold domains"/>
    <property type="match status" value="1"/>
</dbReference>
<evidence type="ECO:0000256" key="1">
    <source>
        <dbReference type="ARBA" id="ARBA00006484"/>
    </source>
</evidence>
<name>A0A4R7PKH5_9FLAO</name>
<comment type="caution">
    <text evidence="3">The sequence shown here is derived from an EMBL/GenBank/DDBJ whole genome shotgun (WGS) entry which is preliminary data.</text>
</comment>
<protein>
    <submittedName>
        <fullName evidence="3">NAD(P)-dependent dehydrogenase (Short-subunit alcohol dehydrogenase family)</fullName>
    </submittedName>
</protein>
<comment type="similarity">
    <text evidence="1">Belongs to the short-chain dehydrogenases/reductases (SDR) family.</text>
</comment>
<dbReference type="Gene3D" id="3.40.50.720">
    <property type="entry name" value="NAD(P)-binding Rossmann-like Domain"/>
    <property type="match status" value="1"/>
</dbReference>
<dbReference type="RefSeq" id="WP_133758970.1">
    <property type="nucleotide sequence ID" value="NZ_SOBW01000010.1"/>
</dbReference>
<dbReference type="Pfam" id="PF00106">
    <property type="entry name" value="adh_short"/>
    <property type="match status" value="1"/>
</dbReference>
<dbReference type="AlphaFoldDB" id="A0A4R7PKH5"/>